<protein>
    <submittedName>
        <fullName evidence="2">Uncharacterized protein</fullName>
    </submittedName>
</protein>
<organism evidence="2 3">
    <name type="scientific">Parabacteroides merdae</name>
    <dbReference type="NCBI Taxonomy" id="46503"/>
    <lineage>
        <taxon>Bacteria</taxon>
        <taxon>Pseudomonadati</taxon>
        <taxon>Bacteroidota</taxon>
        <taxon>Bacteroidia</taxon>
        <taxon>Bacteroidales</taxon>
        <taxon>Tannerellaceae</taxon>
        <taxon>Parabacteroides</taxon>
    </lineage>
</organism>
<comment type="caution">
    <text evidence="2">The sequence shown here is derived from an EMBL/GenBank/DDBJ whole genome shotgun (WGS) entry which is preliminary data.</text>
</comment>
<keyword evidence="1" id="KW-1133">Transmembrane helix</keyword>
<gene>
    <name evidence="2" type="ORF">CE91St3_31730</name>
</gene>
<sequence length="267" mass="28499">MAEKNIVENRPAEDIKERFSSNETVNTVMNGLGKVVDYPMGVVGNLTVKNNAVDASVKPGKALGQSMLMGIVAFGLSLLLGNGLLGSLGFGLGAGIMGQEIRTMGGNLVDTIKGRESFLSGRFLSTAIPLLVSMVLSSKLGPGKALLTTVLGGALGSKVSNYFMGSNEGERYYGEDYVGVRKVPGDQKKPEVKENEVRDQSAKEVEKAWQTRPEIGNEKHGIVNEVRNDSVDLKAEIAATRDSLQTGKTLVPADTIQTQQRNSSVKL</sequence>
<keyword evidence="1" id="KW-0812">Transmembrane</keyword>
<dbReference type="Proteomes" id="UP001055114">
    <property type="component" value="Unassembled WGS sequence"/>
</dbReference>
<reference evidence="2" key="1">
    <citation type="submission" date="2022-01" db="EMBL/GenBank/DDBJ databases">
        <title>Novel bile acid biosynthetic pathways are enriched in the microbiome of centenarians.</title>
        <authorList>
            <person name="Sato Y."/>
            <person name="Atarashi K."/>
            <person name="Plichta R.D."/>
            <person name="Arai Y."/>
            <person name="Sasajima S."/>
            <person name="Kearney M.S."/>
            <person name="Suda W."/>
            <person name="Takeshita K."/>
            <person name="Sasaki T."/>
            <person name="Okamoto S."/>
            <person name="Skelly N.A."/>
            <person name="Okamura Y."/>
            <person name="Vlamakis H."/>
            <person name="Li Y."/>
            <person name="Tanoue T."/>
            <person name="Takei H."/>
            <person name="Nittono H."/>
            <person name="Narushima S."/>
            <person name="Irie J."/>
            <person name="Itoh H."/>
            <person name="Moriya K."/>
            <person name="Sugiura Y."/>
            <person name="Suematsu M."/>
            <person name="Moritoki N."/>
            <person name="Shibata S."/>
            <person name="Littman R.D."/>
            <person name="Fischbach A.M."/>
            <person name="Uwamino Y."/>
            <person name="Inoue T."/>
            <person name="Honda A."/>
            <person name="Hattori M."/>
            <person name="Murai T."/>
            <person name="Xavier J.R."/>
            <person name="Hirose N."/>
            <person name="Honda K."/>
        </authorList>
    </citation>
    <scope>NUCLEOTIDE SEQUENCE</scope>
    <source>
        <strain evidence="2">CE91-St3</strain>
    </source>
</reference>
<evidence type="ECO:0000313" key="2">
    <source>
        <dbReference type="EMBL" id="GKH73310.1"/>
    </source>
</evidence>
<name>A0AA37NFY5_9BACT</name>
<accession>A0AA37NFY5</accession>
<evidence type="ECO:0000313" key="3">
    <source>
        <dbReference type="Proteomes" id="UP001055114"/>
    </source>
</evidence>
<dbReference type="EMBL" id="BQNZ01000003">
    <property type="protein sequence ID" value="GKH73310.1"/>
    <property type="molecule type" value="Genomic_DNA"/>
</dbReference>
<evidence type="ECO:0000256" key="1">
    <source>
        <dbReference type="SAM" id="Phobius"/>
    </source>
</evidence>
<dbReference type="AlphaFoldDB" id="A0AA37NFY5"/>
<keyword evidence="1" id="KW-0472">Membrane</keyword>
<proteinExistence type="predicted"/>
<feature type="transmembrane region" description="Helical" evidence="1">
    <location>
        <begin position="68"/>
        <end position="97"/>
    </location>
</feature>
<dbReference type="RefSeq" id="WP_075965537.1">
    <property type="nucleotide sequence ID" value="NZ_BQNZ01000003.1"/>
</dbReference>